<keyword evidence="2 5" id="KW-0812">Transmembrane</keyword>
<evidence type="ECO:0000256" key="2">
    <source>
        <dbReference type="ARBA" id="ARBA00022692"/>
    </source>
</evidence>
<protein>
    <recommendedName>
        <fullName evidence="8">Isoprenylcysteine carboxyl methyltransferase</fullName>
    </recommendedName>
</protein>
<gene>
    <name evidence="6" type="ORF">J42TS3_10500</name>
</gene>
<dbReference type="RefSeq" id="WP_213653995.1">
    <property type="nucleotide sequence ID" value="NZ_BOSL01000002.1"/>
</dbReference>
<evidence type="ECO:0000256" key="5">
    <source>
        <dbReference type="SAM" id="Phobius"/>
    </source>
</evidence>
<reference evidence="6 7" key="1">
    <citation type="submission" date="2021-03" db="EMBL/GenBank/DDBJ databases">
        <title>Antimicrobial resistance genes in bacteria isolated from Japanese honey, and their potential for conferring macrolide and lincosamide resistance in the American foulbrood pathogen Paenibacillus larvae.</title>
        <authorList>
            <person name="Okamoto M."/>
            <person name="Kumagai M."/>
            <person name="Kanamori H."/>
            <person name="Takamatsu D."/>
        </authorList>
    </citation>
    <scope>NUCLEOTIDE SEQUENCE [LARGE SCALE GENOMIC DNA]</scope>
    <source>
        <strain evidence="6 7">J42TS3</strain>
    </source>
</reference>
<feature type="transmembrane region" description="Helical" evidence="5">
    <location>
        <begin position="85"/>
        <end position="105"/>
    </location>
</feature>
<accession>A0ABQ4M9C1</accession>
<evidence type="ECO:0008006" key="8">
    <source>
        <dbReference type="Google" id="ProtNLM"/>
    </source>
</evidence>
<evidence type="ECO:0000256" key="3">
    <source>
        <dbReference type="ARBA" id="ARBA00022989"/>
    </source>
</evidence>
<dbReference type="Gene3D" id="1.20.120.1630">
    <property type="match status" value="1"/>
</dbReference>
<keyword evidence="4 5" id="KW-0472">Membrane</keyword>
<evidence type="ECO:0000313" key="6">
    <source>
        <dbReference type="EMBL" id="GIP52015.1"/>
    </source>
</evidence>
<dbReference type="PANTHER" id="PTHR12714:SF9">
    <property type="entry name" value="PROTEIN-S-ISOPRENYLCYSTEINE O-METHYLTRANSFERASE"/>
    <property type="match status" value="1"/>
</dbReference>
<sequence>MDIKDVISLILFFTFVISYFMKLVLLSRRNRISANVLGKGNKPPATVIVETAVKISSFCWAILWFLNSLGIGNYRSISFARPVGWMGVIVAGIGLSVFIAAMLYMKTSWRIGIDKSTETSLVTNGIYRYSRNPAFTGFDLMFIGFMMMYPNLLALIVGVCNLLFFHLLIIQEERHLKHTFGETYNRYARDTPRYLWFI</sequence>
<feature type="transmembrane region" description="Helical" evidence="5">
    <location>
        <begin position="152"/>
        <end position="170"/>
    </location>
</feature>
<comment type="subcellular location">
    <subcellularLocation>
        <location evidence="1">Endomembrane system</location>
        <topology evidence="1">Multi-pass membrane protein</topology>
    </subcellularLocation>
</comment>
<dbReference type="PANTHER" id="PTHR12714">
    <property type="entry name" value="PROTEIN-S ISOPRENYLCYSTEINE O-METHYLTRANSFERASE"/>
    <property type="match status" value="1"/>
</dbReference>
<keyword evidence="3 5" id="KW-1133">Transmembrane helix</keyword>
<comment type="caution">
    <text evidence="6">The sequence shown here is derived from an EMBL/GenBank/DDBJ whole genome shotgun (WGS) entry which is preliminary data.</text>
</comment>
<dbReference type="Proteomes" id="UP000679992">
    <property type="component" value="Unassembled WGS sequence"/>
</dbReference>
<dbReference type="Pfam" id="PF04191">
    <property type="entry name" value="PEMT"/>
    <property type="match status" value="1"/>
</dbReference>
<feature type="transmembrane region" description="Helical" evidence="5">
    <location>
        <begin position="6"/>
        <end position="26"/>
    </location>
</feature>
<evidence type="ECO:0000313" key="7">
    <source>
        <dbReference type="Proteomes" id="UP000679992"/>
    </source>
</evidence>
<evidence type="ECO:0000256" key="1">
    <source>
        <dbReference type="ARBA" id="ARBA00004127"/>
    </source>
</evidence>
<name>A0ABQ4M9C1_9BACL</name>
<keyword evidence="7" id="KW-1185">Reference proteome</keyword>
<organism evidence="6 7">
    <name type="scientific">Paenibacillus vini</name>
    <dbReference type="NCBI Taxonomy" id="1476024"/>
    <lineage>
        <taxon>Bacteria</taxon>
        <taxon>Bacillati</taxon>
        <taxon>Bacillota</taxon>
        <taxon>Bacilli</taxon>
        <taxon>Bacillales</taxon>
        <taxon>Paenibacillaceae</taxon>
        <taxon>Paenibacillus</taxon>
    </lineage>
</organism>
<evidence type="ECO:0000256" key="4">
    <source>
        <dbReference type="ARBA" id="ARBA00023136"/>
    </source>
</evidence>
<proteinExistence type="predicted"/>
<dbReference type="InterPro" id="IPR007318">
    <property type="entry name" value="Phopholipid_MeTrfase"/>
</dbReference>
<dbReference type="EMBL" id="BOSL01000002">
    <property type="protein sequence ID" value="GIP52015.1"/>
    <property type="molecule type" value="Genomic_DNA"/>
</dbReference>